<accession>A0ACC2ZSI4</accession>
<comment type="caution">
    <text evidence="1">The sequence shown here is derived from an EMBL/GenBank/DDBJ whole genome shotgun (WGS) entry which is preliminary data.</text>
</comment>
<dbReference type="Proteomes" id="UP001172386">
    <property type="component" value="Unassembled WGS sequence"/>
</dbReference>
<name>A0ACC2ZSI4_9EURO</name>
<feature type="non-terminal residue" evidence="1">
    <location>
        <position position="262"/>
    </location>
</feature>
<gene>
    <name evidence="1" type="ORF">H2198_010185</name>
</gene>
<reference evidence="1" key="1">
    <citation type="submission" date="2022-10" db="EMBL/GenBank/DDBJ databases">
        <title>Culturing micro-colonial fungi from biological soil crusts in the Mojave desert and describing Neophaeococcomyces mojavensis, and introducing the new genera and species Taxawa tesnikishii.</title>
        <authorList>
            <person name="Kurbessoian T."/>
            <person name="Stajich J.E."/>
        </authorList>
    </citation>
    <scope>NUCLEOTIDE SEQUENCE</scope>
    <source>
        <strain evidence="1">JES_112</strain>
    </source>
</reference>
<proteinExistence type="predicted"/>
<dbReference type="EMBL" id="JAPDRQ010000334">
    <property type="protein sequence ID" value="KAJ9650526.1"/>
    <property type="molecule type" value="Genomic_DNA"/>
</dbReference>
<sequence>MGATFFLNARWPMRRRTRVFHFRLPAPGGDLRHTGPQEMAMKTSTRLLVLGTLLAATSVAGAQTYGPRDEGRKFNDGSRVVCKNVEVQRNSRDPNRIAGTATGAVIGGLLGNQVGGGNGKKLATVAGAVAGGAAGRQIQGNSQQKNGDRPDLVSPFHTAPGVYTAPTSTDERPVNESPLAESRAPAVEVDPAPEAAARFGRLRERTDELELFISGLLAFALLAVPGYLFDAWARSSLHTEGMYFQVLWFGFSISVGMCYVLA</sequence>
<protein>
    <submittedName>
        <fullName evidence="1">Uncharacterized protein</fullName>
    </submittedName>
</protein>
<organism evidence="1 2">
    <name type="scientific">Neophaeococcomyces mojaviensis</name>
    <dbReference type="NCBI Taxonomy" id="3383035"/>
    <lineage>
        <taxon>Eukaryota</taxon>
        <taxon>Fungi</taxon>
        <taxon>Dikarya</taxon>
        <taxon>Ascomycota</taxon>
        <taxon>Pezizomycotina</taxon>
        <taxon>Eurotiomycetes</taxon>
        <taxon>Chaetothyriomycetidae</taxon>
        <taxon>Chaetothyriales</taxon>
        <taxon>Chaetothyriales incertae sedis</taxon>
        <taxon>Neophaeococcomyces</taxon>
    </lineage>
</organism>
<evidence type="ECO:0000313" key="2">
    <source>
        <dbReference type="Proteomes" id="UP001172386"/>
    </source>
</evidence>
<keyword evidence="2" id="KW-1185">Reference proteome</keyword>
<evidence type="ECO:0000313" key="1">
    <source>
        <dbReference type="EMBL" id="KAJ9650526.1"/>
    </source>
</evidence>